<feature type="non-terminal residue" evidence="1">
    <location>
        <position position="45"/>
    </location>
</feature>
<gene>
    <name evidence="1" type="ORF">EAI_13851</name>
</gene>
<keyword evidence="2" id="KW-1185">Reference proteome</keyword>
<dbReference type="InParanoid" id="E2C994"/>
<evidence type="ECO:0000313" key="1">
    <source>
        <dbReference type="EMBL" id="EFN75486.1"/>
    </source>
</evidence>
<name>E2C994_HARSA</name>
<reference evidence="1 2" key="1">
    <citation type="journal article" date="2010" name="Science">
        <title>Genomic comparison of the ants Camponotus floridanus and Harpegnathos saltator.</title>
        <authorList>
            <person name="Bonasio R."/>
            <person name="Zhang G."/>
            <person name="Ye C."/>
            <person name="Mutti N.S."/>
            <person name="Fang X."/>
            <person name="Qin N."/>
            <person name="Donahue G."/>
            <person name="Yang P."/>
            <person name="Li Q."/>
            <person name="Li C."/>
            <person name="Zhang P."/>
            <person name="Huang Z."/>
            <person name="Berger S.L."/>
            <person name="Reinberg D."/>
            <person name="Wang J."/>
            <person name="Liebig J."/>
        </authorList>
    </citation>
    <scope>NUCLEOTIDE SEQUENCE [LARGE SCALE GENOMIC DNA]</scope>
    <source>
        <strain evidence="1 2">R22 G/1</strain>
    </source>
</reference>
<feature type="non-terminal residue" evidence="1">
    <location>
        <position position="1"/>
    </location>
</feature>
<organism evidence="2">
    <name type="scientific">Harpegnathos saltator</name>
    <name type="common">Jerdon's jumping ant</name>
    <dbReference type="NCBI Taxonomy" id="610380"/>
    <lineage>
        <taxon>Eukaryota</taxon>
        <taxon>Metazoa</taxon>
        <taxon>Ecdysozoa</taxon>
        <taxon>Arthropoda</taxon>
        <taxon>Hexapoda</taxon>
        <taxon>Insecta</taxon>
        <taxon>Pterygota</taxon>
        <taxon>Neoptera</taxon>
        <taxon>Endopterygota</taxon>
        <taxon>Hymenoptera</taxon>
        <taxon>Apocrita</taxon>
        <taxon>Aculeata</taxon>
        <taxon>Formicoidea</taxon>
        <taxon>Formicidae</taxon>
        <taxon>Ponerinae</taxon>
        <taxon>Ponerini</taxon>
        <taxon>Harpegnathos</taxon>
    </lineage>
</organism>
<proteinExistence type="predicted"/>
<dbReference type="AlphaFoldDB" id="E2C994"/>
<accession>E2C994</accession>
<protein>
    <recommendedName>
        <fullName evidence="3">MADF domain-containing protein</fullName>
    </recommendedName>
</protein>
<evidence type="ECO:0008006" key="3">
    <source>
        <dbReference type="Google" id="ProtNLM"/>
    </source>
</evidence>
<evidence type="ECO:0000313" key="2">
    <source>
        <dbReference type="Proteomes" id="UP000008237"/>
    </source>
</evidence>
<dbReference type="Proteomes" id="UP000008237">
    <property type="component" value="Unassembled WGS sequence"/>
</dbReference>
<dbReference type="EMBL" id="GL453804">
    <property type="protein sequence ID" value="EFN75486.1"/>
    <property type="molecule type" value="Genomic_DNA"/>
</dbReference>
<sequence>FKNMKDTFMSNLRRVKDSKHSRKGTTDIYIPKWPLYRRLKFLQKI</sequence>